<dbReference type="EC" id="2.7.7.49" evidence="1"/>
<evidence type="ECO:0000313" key="3">
    <source>
        <dbReference type="EMBL" id="KMQ86932.1"/>
    </source>
</evidence>
<dbReference type="Gene3D" id="3.30.420.10">
    <property type="entry name" value="Ribonuclease H-like superfamily/Ribonuclease H"/>
    <property type="match status" value="1"/>
</dbReference>
<protein>
    <recommendedName>
        <fullName evidence="1">RNA-directed DNA polymerase</fullName>
        <ecNumber evidence="1">2.7.7.49</ecNumber>
    </recommendedName>
</protein>
<dbReference type="STRING" id="67767.A0A0J7K9C1"/>
<dbReference type="InterPro" id="IPR041588">
    <property type="entry name" value="Integrase_H2C2"/>
</dbReference>
<dbReference type="InterPro" id="IPR050951">
    <property type="entry name" value="Retrovirus_Pol_polyprotein"/>
</dbReference>
<dbReference type="PANTHER" id="PTHR37984:SF5">
    <property type="entry name" value="PROTEIN NYNRIN-LIKE"/>
    <property type="match status" value="1"/>
</dbReference>
<reference evidence="3 4" key="1">
    <citation type="submission" date="2015-04" db="EMBL/GenBank/DDBJ databases">
        <title>Lasius niger genome sequencing.</title>
        <authorList>
            <person name="Konorov E.A."/>
            <person name="Nikitin M.A."/>
            <person name="Kirill M.V."/>
            <person name="Chang P."/>
        </authorList>
    </citation>
    <scope>NUCLEOTIDE SEQUENCE [LARGE SCALE GENOMIC DNA]</scope>
    <source>
        <tissue evidence="3">Whole</tissue>
    </source>
</reference>
<name>A0A0J7K9C1_LASNI</name>
<dbReference type="GO" id="GO:0003964">
    <property type="term" value="F:RNA-directed DNA polymerase activity"/>
    <property type="evidence" value="ECO:0007669"/>
    <property type="project" value="UniProtKB-EC"/>
</dbReference>
<dbReference type="PROSITE" id="PS50994">
    <property type="entry name" value="INTEGRASE"/>
    <property type="match status" value="1"/>
</dbReference>
<keyword evidence="4" id="KW-1185">Reference proteome</keyword>
<feature type="domain" description="Integrase catalytic" evidence="2">
    <location>
        <begin position="137"/>
        <end position="223"/>
    </location>
</feature>
<dbReference type="Gene3D" id="1.10.340.70">
    <property type="match status" value="1"/>
</dbReference>
<dbReference type="InterPro" id="IPR036397">
    <property type="entry name" value="RNaseH_sf"/>
</dbReference>
<dbReference type="SUPFAM" id="SSF53098">
    <property type="entry name" value="Ribonuclease H-like"/>
    <property type="match status" value="1"/>
</dbReference>
<dbReference type="AlphaFoldDB" id="A0A0J7K9C1"/>
<sequence length="223" mass="25368">MMHVDALSHIVALTESFPLEKELQFKQLQDPKINIIAKKLESKEDERFELIDGLVFRKFAEKSLFLVPDSMITNIIRIYHDNMAHCGLDKTVKGILSNYWFPSLRKKVQVHIDNCLICLLSNSTANTREGELQITDNPTHPFQTIHTDHFGPLNQTDNGSKHILLVVDAFSRFTWLFATKSTGSKEVVKNLSTLFGIFGNPQILISDRGTAFTSQEFASFLQQ</sequence>
<dbReference type="PaxDb" id="67767-A0A0J7K9C1"/>
<dbReference type="GO" id="GO:0003676">
    <property type="term" value="F:nucleic acid binding"/>
    <property type="evidence" value="ECO:0007669"/>
    <property type="project" value="InterPro"/>
</dbReference>
<dbReference type="InterPro" id="IPR012337">
    <property type="entry name" value="RNaseH-like_sf"/>
</dbReference>
<accession>A0A0J7K9C1</accession>
<dbReference type="Pfam" id="PF17921">
    <property type="entry name" value="Integrase_H2C2"/>
    <property type="match status" value="1"/>
</dbReference>
<proteinExistence type="predicted"/>
<comment type="caution">
    <text evidence="3">The sequence shown here is derived from an EMBL/GenBank/DDBJ whole genome shotgun (WGS) entry which is preliminary data.</text>
</comment>
<evidence type="ECO:0000259" key="2">
    <source>
        <dbReference type="PROSITE" id="PS50994"/>
    </source>
</evidence>
<dbReference type="Proteomes" id="UP000036403">
    <property type="component" value="Unassembled WGS sequence"/>
</dbReference>
<gene>
    <name evidence="3" type="ORF">RF55_13948</name>
</gene>
<dbReference type="PANTHER" id="PTHR37984">
    <property type="entry name" value="PROTEIN CBG26694"/>
    <property type="match status" value="1"/>
</dbReference>
<dbReference type="Pfam" id="PF00665">
    <property type="entry name" value="rve"/>
    <property type="match status" value="1"/>
</dbReference>
<evidence type="ECO:0000313" key="4">
    <source>
        <dbReference type="Proteomes" id="UP000036403"/>
    </source>
</evidence>
<dbReference type="EMBL" id="LBMM01011260">
    <property type="protein sequence ID" value="KMQ86932.1"/>
    <property type="molecule type" value="Genomic_DNA"/>
</dbReference>
<organism evidence="3 4">
    <name type="scientific">Lasius niger</name>
    <name type="common">Black garden ant</name>
    <dbReference type="NCBI Taxonomy" id="67767"/>
    <lineage>
        <taxon>Eukaryota</taxon>
        <taxon>Metazoa</taxon>
        <taxon>Ecdysozoa</taxon>
        <taxon>Arthropoda</taxon>
        <taxon>Hexapoda</taxon>
        <taxon>Insecta</taxon>
        <taxon>Pterygota</taxon>
        <taxon>Neoptera</taxon>
        <taxon>Endopterygota</taxon>
        <taxon>Hymenoptera</taxon>
        <taxon>Apocrita</taxon>
        <taxon>Aculeata</taxon>
        <taxon>Formicoidea</taxon>
        <taxon>Formicidae</taxon>
        <taxon>Formicinae</taxon>
        <taxon>Lasius</taxon>
        <taxon>Lasius</taxon>
    </lineage>
</organism>
<evidence type="ECO:0000256" key="1">
    <source>
        <dbReference type="ARBA" id="ARBA00012493"/>
    </source>
</evidence>
<dbReference type="OrthoDB" id="8038053at2759"/>
<dbReference type="GO" id="GO:0015074">
    <property type="term" value="P:DNA integration"/>
    <property type="evidence" value="ECO:0007669"/>
    <property type="project" value="InterPro"/>
</dbReference>
<dbReference type="InterPro" id="IPR001584">
    <property type="entry name" value="Integrase_cat-core"/>
</dbReference>